<gene>
    <name evidence="2" type="ORF">Hamer_G002899</name>
</gene>
<accession>A0A8J5JYH1</accession>
<dbReference type="AlphaFoldDB" id="A0A8J5JYH1"/>
<sequence>MAQIDPPCKTQVGDRGCMSQQDDHHLSTVPPYRRHLSNDIISHECQITQCNQCTCSCFSKPQSSRQSKQYVQNVSSTNGIHHHQCCQSQLVFECQQKQDCSSKFFARHNTQYNLSGVHVFQADPRHPPKIIRRDRRFKIIPDLNRTLALIQFGCLRDKTVKVQHHPRTPRHTNVPLSLWPPCRRYRRTIEQELPPSPTDSTERRGTAYCAACGRHRRNNEPSGTLSGCHVGFPSPK</sequence>
<proteinExistence type="predicted"/>
<dbReference type="Proteomes" id="UP000747542">
    <property type="component" value="Unassembled WGS sequence"/>
</dbReference>
<reference evidence="2" key="1">
    <citation type="journal article" date="2021" name="Sci. Adv.">
        <title>The American lobster genome reveals insights on longevity, neural, and immune adaptations.</title>
        <authorList>
            <person name="Polinski J.M."/>
            <person name="Zimin A.V."/>
            <person name="Clark K.F."/>
            <person name="Kohn A.B."/>
            <person name="Sadowski N."/>
            <person name="Timp W."/>
            <person name="Ptitsyn A."/>
            <person name="Khanna P."/>
            <person name="Romanova D.Y."/>
            <person name="Williams P."/>
            <person name="Greenwood S.J."/>
            <person name="Moroz L.L."/>
            <person name="Walt D.R."/>
            <person name="Bodnar A.G."/>
        </authorList>
    </citation>
    <scope>NUCLEOTIDE SEQUENCE</scope>
    <source>
        <strain evidence="2">GMGI-L3</strain>
    </source>
</reference>
<organism evidence="2 3">
    <name type="scientific">Homarus americanus</name>
    <name type="common">American lobster</name>
    <dbReference type="NCBI Taxonomy" id="6706"/>
    <lineage>
        <taxon>Eukaryota</taxon>
        <taxon>Metazoa</taxon>
        <taxon>Ecdysozoa</taxon>
        <taxon>Arthropoda</taxon>
        <taxon>Crustacea</taxon>
        <taxon>Multicrustacea</taxon>
        <taxon>Malacostraca</taxon>
        <taxon>Eumalacostraca</taxon>
        <taxon>Eucarida</taxon>
        <taxon>Decapoda</taxon>
        <taxon>Pleocyemata</taxon>
        <taxon>Astacidea</taxon>
        <taxon>Nephropoidea</taxon>
        <taxon>Nephropidae</taxon>
        <taxon>Homarus</taxon>
    </lineage>
</organism>
<evidence type="ECO:0000256" key="1">
    <source>
        <dbReference type="SAM" id="MobiDB-lite"/>
    </source>
</evidence>
<dbReference type="EMBL" id="JAHLQT010026447">
    <property type="protein sequence ID" value="KAG7163675.1"/>
    <property type="molecule type" value="Genomic_DNA"/>
</dbReference>
<feature type="region of interest" description="Disordered" evidence="1">
    <location>
        <begin position="1"/>
        <end position="29"/>
    </location>
</feature>
<keyword evidence="3" id="KW-1185">Reference proteome</keyword>
<evidence type="ECO:0000313" key="3">
    <source>
        <dbReference type="Proteomes" id="UP000747542"/>
    </source>
</evidence>
<comment type="caution">
    <text evidence="2">The sequence shown here is derived from an EMBL/GenBank/DDBJ whole genome shotgun (WGS) entry which is preliminary data.</text>
</comment>
<evidence type="ECO:0000313" key="2">
    <source>
        <dbReference type="EMBL" id="KAG7163675.1"/>
    </source>
</evidence>
<name>A0A8J5JYH1_HOMAM</name>
<protein>
    <submittedName>
        <fullName evidence="2">Uncharacterized protein</fullName>
    </submittedName>
</protein>